<keyword evidence="2" id="KW-1185">Reference proteome</keyword>
<name>A0ABQ9HHD1_9NEOP</name>
<organism evidence="1 2">
    <name type="scientific">Dryococelus australis</name>
    <dbReference type="NCBI Taxonomy" id="614101"/>
    <lineage>
        <taxon>Eukaryota</taxon>
        <taxon>Metazoa</taxon>
        <taxon>Ecdysozoa</taxon>
        <taxon>Arthropoda</taxon>
        <taxon>Hexapoda</taxon>
        <taxon>Insecta</taxon>
        <taxon>Pterygota</taxon>
        <taxon>Neoptera</taxon>
        <taxon>Polyneoptera</taxon>
        <taxon>Phasmatodea</taxon>
        <taxon>Verophasmatodea</taxon>
        <taxon>Anareolatae</taxon>
        <taxon>Phasmatidae</taxon>
        <taxon>Eurycanthinae</taxon>
        <taxon>Dryococelus</taxon>
    </lineage>
</organism>
<dbReference type="Proteomes" id="UP001159363">
    <property type="component" value="Chromosome 4"/>
</dbReference>
<proteinExistence type="predicted"/>
<gene>
    <name evidence="1" type="ORF">PR048_015539</name>
</gene>
<reference evidence="1 2" key="1">
    <citation type="submission" date="2023-02" db="EMBL/GenBank/DDBJ databases">
        <title>LHISI_Scaffold_Assembly.</title>
        <authorList>
            <person name="Stuart O.P."/>
            <person name="Cleave R."/>
            <person name="Magrath M.J.L."/>
            <person name="Mikheyev A.S."/>
        </authorList>
    </citation>
    <scope>NUCLEOTIDE SEQUENCE [LARGE SCALE GENOMIC DNA]</scope>
    <source>
        <strain evidence="1">Daus_M_001</strain>
        <tissue evidence="1">Leg muscle</tissue>
    </source>
</reference>
<dbReference type="EMBL" id="JARBHB010000005">
    <property type="protein sequence ID" value="KAJ8883685.1"/>
    <property type="molecule type" value="Genomic_DNA"/>
</dbReference>
<comment type="caution">
    <text evidence="1">The sequence shown here is derived from an EMBL/GenBank/DDBJ whole genome shotgun (WGS) entry which is preliminary data.</text>
</comment>
<protein>
    <submittedName>
        <fullName evidence="1">Uncharacterized protein</fullName>
    </submittedName>
</protein>
<sequence>MWDTCFVGCSMGTRSNSEGESSGAGCSRMDCSSDEVPPRKVRCTWQIQGKYCQRTEGRDEAQVGDDPPGVHDDWEPELELSSYLQIWQVEQLGRSCIDNLMNRALEDAHGGPHGGEGSVEDTAVLAAIHNHGLQMPRRCQPRLCSACVHPLGPPASQPLEHTTFMDAAVTAAIQRKGLSSLSAADV</sequence>
<evidence type="ECO:0000313" key="1">
    <source>
        <dbReference type="EMBL" id="KAJ8883685.1"/>
    </source>
</evidence>
<evidence type="ECO:0000313" key="2">
    <source>
        <dbReference type="Proteomes" id="UP001159363"/>
    </source>
</evidence>
<accession>A0ABQ9HHD1</accession>